<keyword evidence="1" id="KW-0472">Membrane</keyword>
<feature type="transmembrane region" description="Helical" evidence="1">
    <location>
        <begin position="35"/>
        <end position="53"/>
    </location>
</feature>
<name>A0A6M2DX67_XENCH</name>
<feature type="transmembrane region" description="Helical" evidence="1">
    <location>
        <begin position="12"/>
        <end position="29"/>
    </location>
</feature>
<sequence length="92" mass="9894">MASCSKQSMLKICPIQLVFLFIIIFNVVLSSPTLLSTSSVVTLSIHMIFSIFLQHHISNLLHSPPDSSSRIEHLSSVSLSSSSCLSVSSASS</sequence>
<keyword evidence="1" id="KW-0812">Transmembrane</keyword>
<organism evidence="2">
    <name type="scientific">Xenopsylla cheopis</name>
    <name type="common">Oriental rat flea</name>
    <name type="synonym">Pulex cheopis</name>
    <dbReference type="NCBI Taxonomy" id="163159"/>
    <lineage>
        <taxon>Eukaryota</taxon>
        <taxon>Metazoa</taxon>
        <taxon>Ecdysozoa</taxon>
        <taxon>Arthropoda</taxon>
        <taxon>Hexapoda</taxon>
        <taxon>Insecta</taxon>
        <taxon>Pterygota</taxon>
        <taxon>Neoptera</taxon>
        <taxon>Endopterygota</taxon>
        <taxon>Siphonaptera</taxon>
        <taxon>Pulicidae</taxon>
        <taxon>Xenopsyllinae</taxon>
        <taxon>Xenopsylla</taxon>
    </lineage>
</organism>
<accession>A0A6M2DX67</accession>
<reference evidence="2" key="1">
    <citation type="submission" date="2020-03" db="EMBL/GenBank/DDBJ databases">
        <title>Transcriptomic Profiling of the Digestive Tract of the Rat Flea, Xenopsylla cheopis, Following Blood Feeding and Infection with Yersinia pestis.</title>
        <authorList>
            <person name="Bland D.M."/>
            <person name="Martens C.A."/>
            <person name="Virtaneva K."/>
            <person name="Kanakabandi K."/>
            <person name="Long D."/>
            <person name="Rosenke R."/>
            <person name="Saturday G.A."/>
            <person name="Hoyt F.H."/>
            <person name="Bruno D.P."/>
            <person name="Ribeiro J.M.C."/>
            <person name="Hinnebusch J."/>
        </authorList>
    </citation>
    <scope>NUCLEOTIDE SEQUENCE</scope>
</reference>
<evidence type="ECO:0000313" key="2">
    <source>
        <dbReference type="EMBL" id="NOV50663.1"/>
    </source>
</evidence>
<proteinExistence type="predicted"/>
<dbReference type="AlphaFoldDB" id="A0A6M2DX67"/>
<keyword evidence="1" id="KW-1133">Transmembrane helix</keyword>
<protein>
    <submittedName>
        <fullName evidence="2">Putative product</fullName>
    </submittedName>
</protein>
<evidence type="ECO:0000256" key="1">
    <source>
        <dbReference type="SAM" id="Phobius"/>
    </source>
</evidence>
<dbReference type="EMBL" id="GIIL01006937">
    <property type="protein sequence ID" value="NOV50663.1"/>
    <property type="molecule type" value="Transcribed_RNA"/>
</dbReference>